<reference evidence="2 3" key="1">
    <citation type="submission" date="2019-02" db="EMBL/GenBank/DDBJ databases">
        <title>Genome sequencing of the rare red list fungi Hericium alpestre (H. flagellum).</title>
        <authorList>
            <person name="Buettner E."/>
            <person name="Kellner H."/>
        </authorList>
    </citation>
    <scope>NUCLEOTIDE SEQUENCE [LARGE SCALE GENOMIC DNA]</scope>
    <source>
        <strain evidence="2 3">DSM 108284</strain>
    </source>
</reference>
<proteinExistence type="predicted"/>
<evidence type="ECO:0000313" key="2">
    <source>
        <dbReference type="EMBL" id="TFY76403.1"/>
    </source>
</evidence>
<dbReference type="InterPro" id="IPR040976">
    <property type="entry name" value="Pkinase_fungal"/>
</dbReference>
<dbReference type="PANTHER" id="PTHR38248">
    <property type="entry name" value="FUNK1 6"/>
    <property type="match status" value="1"/>
</dbReference>
<dbReference type="Pfam" id="PF17667">
    <property type="entry name" value="Pkinase_fungal"/>
    <property type="match status" value="1"/>
</dbReference>
<accession>A0A4Y9ZQU8</accession>
<dbReference type="OrthoDB" id="5569250at2759"/>
<comment type="caution">
    <text evidence="2">The sequence shown here is derived from an EMBL/GenBank/DDBJ whole genome shotgun (WGS) entry which is preliminary data.</text>
</comment>
<name>A0A4Y9ZQU8_9AGAM</name>
<gene>
    <name evidence="2" type="ORF">EWM64_g7611</name>
</gene>
<evidence type="ECO:0000313" key="3">
    <source>
        <dbReference type="Proteomes" id="UP000298061"/>
    </source>
</evidence>
<dbReference type="EMBL" id="SFCI01001217">
    <property type="protein sequence ID" value="TFY76403.1"/>
    <property type="molecule type" value="Genomic_DNA"/>
</dbReference>
<sequence length="539" mass="62252">MAKEFSQPNIGVKRFLGSLVDLSELTDGKVDDFRSNANYQARNANEAFRQIYEDACAYLQKYLNGLYQSKNTPYIVNLGPEQSSATTRVDPSKLVVPLVRGPESLNLKELHAYDHEVERLDHYLMDRYFFLGLCRFAIGIVTAGPYLSLCYFDHTRYIKTEPFDVFKERGLFLCVVATIFQLCNEDLGREEFITVNPNPLQPSLILRLPGDSTRNQHDKLIGHNIELNLTTRSPSYWPIFRRGPVSLQGLADNITHDLVVELAWYNGMEINGLRTILGQDSIHRDSRCHYPELEFAFTIHVKLPGESMEQRELDTNTVLHITGYRIPKEFKGLEWIKTGQDFRSVFVDLVRRHYEAHRTAGILYKGINAEALGFRKRDDGKLVGFLNDWSQSGEDNSERKGASSFWAIELLNDRPPLHKYRHDLESFFYLLLWFIGYQQDPNDNFFKRMPSGTYVGKQKWKLDFLKNESVKMKETLVEKLDPEFFAIVDDWILPLAKLLRKAYNGFEKDETGEELRDAWITYDNFMKILEGGSASAQSG</sequence>
<dbReference type="PANTHER" id="PTHR38248:SF2">
    <property type="entry name" value="FUNK1 11"/>
    <property type="match status" value="1"/>
</dbReference>
<keyword evidence="3" id="KW-1185">Reference proteome</keyword>
<dbReference type="STRING" id="135208.A0A4Y9ZQU8"/>
<feature type="domain" description="Fungal-type protein kinase" evidence="1">
    <location>
        <begin position="344"/>
        <end position="434"/>
    </location>
</feature>
<protein>
    <recommendedName>
        <fullName evidence="1">Fungal-type protein kinase domain-containing protein</fullName>
    </recommendedName>
</protein>
<dbReference type="Proteomes" id="UP000298061">
    <property type="component" value="Unassembled WGS sequence"/>
</dbReference>
<organism evidence="2 3">
    <name type="scientific">Hericium alpestre</name>
    <dbReference type="NCBI Taxonomy" id="135208"/>
    <lineage>
        <taxon>Eukaryota</taxon>
        <taxon>Fungi</taxon>
        <taxon>Dikarya</taxon>
        <taxon>Basidiomycota</taxon>
        <taxon>Agaricomycotina</taxon>
        <taxon>Agaricomycetes</taxon>
        <taxon>Russulales</taxon>
        <taxon>Hericiaceae</taxon>
        <taxon>Hericium</taxon>
    </lineage>
</organism>
<evidence type="ECO:0000259" key="1">
    <source>
        <dbReference type="Pfam" id="PF17667"/>
    </source>
</evidence>
<dbReference type="AlphaFoldDB" id="A0A4Y9ZQU8"/>